<keyword evidence="1" id="KW-0472">Membrane</keyword>
<reference evidence="2 4" key="1">
    <citation type="submission" date="2019-01" db="EMBL/GenBank/DDBJ databases">
        <authorList>
            <consortium name="Pathogen Informatics"/>
        </authorList>
    </citation>
    <scope>NUCLEOTIDE SEQUENCE [LARGE SCALE GENOMIC DNA]</scope>
    <source>
        <strain evidence="2 4">NCTC10168</strain>
        <plasmid evidence="4">2</plasmid>
    </source>
</reference>
<evidence type="ECO:0000313" key="3">
    <source>
        <dbReference type="EMBL" id="VEU75831.1"/>
    </source>
</evidence>
<evidence type="ECO:0000313" key="2">
    <source>
        <dbReference type="EMBL" id="VEU75293.1"/>
    </source>
</evidence>
<dbReference type="KEGG" id="mmau:NCTC10168_00780"/>
<proteinExistence type="predicted"/>
<dbReference type="Proteomes" id="UP000290243">
    <property type="component" value="Chromosome"/>
</dbReference>
<accession>A0A449B3W5</accession>
<organism evidence="2 4">
    <name type="scientific">Mycoplasmopsis maculosa</name>
    <dbReference type="NCBI Taxonomy" id="114885"/>
    <lineage>
        <taxon>Bacteria</taxon>
        <taxon>Bacillati</taxon>
        <taxon>Mycoplasmatota</taxon>
        <taxon>Mycoplasmoidales</taxon>
        <taxon>Metamycoplasmataceae</taxon>
        <taxon>Mycoplasmopsis</taxon>
    </lineage>
</organism>
<gene>
    <name evidence="2" type="ORF">NCTC10168_00211</name>
    <name evidence="3" type="ORF">NCTC10168_00780</name>
</gene>
<dbReference type="RefSeq" id="WP_129646280.1">
    <property type="nucleotide sequence ID" value="NZ_LR215037.1"/>
</dbReference>
<geneLocation type="plasmid" evidence="3 4">
    <name>2</name>
</geneLocation>
<dbReference type="AlphaFoldDB" id="A0A449B3W5"/>
<dbReference type="EMBL" id="LR215037">
    <property type="protein sequence ID" value="VEU75293.1"/>
    <property type="molecule type" value="Genomic_DNA"/>
</dbReference>
<keyword evidence="1" id="KW-0812">Transmembrane</keyword>
<feature type="transmembrane region" description="Helical" evidence="1">
    <location>
        <begin position="30"/>
        <end position="54"/>
    </location>
</feature>
<dbReference type="Proteomes" id="UP000290243">
    <property type="component" value="Plasmid 2"/>
</dbReference>
<feature type="transmembrane region" description="Helical" evidence="1">
    <location>
        <begin position="75"/>
        <end position="95"/>
    </location>
</feature>
<sequence length="109" mass="12155">MSTKVLYNNDNGSGLAKEITNSVTGGFQTIISAITVPAIIISIAFLVWLIINLVRRFNKLSKVKADEYKMEVKKLWWYLAGVIVLFLSIIFLITMNATNWSILNTSVSG</sequence>
<name>A0A449B3W5_9BACT</name>
<keyword evidence="4" id="KW-1185">Reference proteome</keyword>
<protein>
    <submittedName>
        <fullName evidence="2">Uncharacterized protein</fullName>
    </submittedName>
</protein>
<dbReference type="EMBL" id="LR215038">
    <property type="protein sequence ID" value="VEU75831.1"/>
    <property type="molecule type" value="Genomic_DNA"/>
</dbReference>
<evidence type="ECO:0000313" key="4">
    <source>
        <dbReference type="Proteomes" id="UP000290243"/>
    </source>
</evidence>
<keyword evidence="3" id="KW-0614">Plasmid</keyword>
<keyword evidence="1" id="KW-1133">Transmembrane helix</keyword>
<evidence type="ECO:0000256" key="1">
    <source>
        <dbReference type="SAM" id="Phobius"/>
    </source>
</evidence>
<dbReference type="KEGG" id="mmau:NCTC10168_00211"/>